<feature type="region of interest" description="Disordered" evidence="1">
    <location>
        <begin position="71"/>
        <end position="102"/>
    </location>
</feature>
<gene>
    <name evidence="2" type="ORF">NDU88_001214</name>
</gene>
<evidence type="ECO:0000256" key="1">
    <source>
        <dbReference type="SAM" id="MobiDB-lite"/>
    </source>
</evidence>
<organism evidence="2 3">
    <name type="scientific">Pleurodeles waltl</name>
    <name type="common">Iberian ribbed newt</name>
    <dbReference type="NCBI Taxonomy" id="8319"/>
    <lineage>
        <taxon>Eukaryota</taxon>
        <taxon>Metazoa</taxon>
        <taxon>Chordata</taxon>
        <taxon>Craniata</taxon>
        <taxon>Vertebrata</taxon>
        <taxon>Euteleostomi</taxon>
        <taxon>Amphibia</taxon>
        <taxon>Batrachia</taxon>
        <taxon>Caudata</taxon>
        <taxon>Salamandroidea</taxon>
        <taxon>Salamandridae</taxon>
        <taxon>Pleurodelinae</taxon>
        <taxon>Pleurodeles</taxon>
    </lineage>
</organism>
<feature type="region of interest" description="Disordered" evidence="1">
    <location>
        <begin position="201"/>
        <end position="229"/>
    </location>
</feature>
<dbReference type="AlphaFoldDB" id="A0AAV7VVU2"/>
<evidence type="ECO:0000313" key="3">
    <source>
        <dbReference type="Proteomes" id="UP001066276"/>
    </source>
</evidence>
<reference evidence="2" key="1">
    <citation type="journal article" date="2022" name="bioRxiv">
        <title>Sequencing and chromosome-scale assembly of the giantPleurodeles waltlgenome.</title>
        <authorList>
            <person name="Brown T."/>
            <person name="Elewa A."/>
            <person name="Iarovenko S."/>
            <person name="Subramanian E."/>
            <person name="Araus A.J."/>
            <person name="Petzold A."/>
            <person name="Susuki M."/>
            <person name="Suzuki K.-i.T."/>
            <person name="Hayashi T."/>
            <person name="Toyoda A."/>
            <person name="Oliveira C."/>
            <person name="Osipova E."/>
            <person name="Leigh N.D."/>
            <person name="Simon A."/>
            <person name="Yun M.H."/>
        </authorList>
    </citation>
    <scope>NUCLEOTIDE SEQUENCE</scope>
    <source>
        <strain evidence="2">20211129_DDA</strain>
        <tissue evidence="2">Liver</tissue>
    </source>
</reference>
<keyword evidence="3" id="KW-1185">Reference proteome</keyword>
<protein>
    <submittedName>
        <fullName evidence="2">Uncharacterized protein</fullName>
    </submittedName>
</protein>
<comment type="caution">
    <text evidence="2">The sequence shown here is derived from an EMBL/GenBank/DDBJ whole genome shotgun (WGS) entry which is preliminary data.</text>
</comment>
<accession>A0AAV7VVU2</accession>
<dbReference type="Proteomes" id="UP001066276">
    <property type="component" value="Chromosome 1_2"/>
</dbReference>
<evidence type="ECO:0000313" key="2">
    <source>
        <dbReference type="EMBL" id="KAJ1205788.1"/>
    </source>
</evidence>
<proteinExistence type="predicted"/>
<sequence length="229" mass="24744">MCAAPHRRLQRCSPVLRSGGGGCSAPWSPSCLLQRLLLLYQQPLPPPPGRGSAPCPLRFLLPVRRGTKVARTALSPSQRQPPEGARGQRAEGAELSGGRVRRCTGKALTAEGACGGGVPRRSSSQGRGEPFPPLCLWCSEKGLCVMGSSNTTNHPASCTRARAPECRAEKRQHTGWTGTRPPAPLAPVPSRQRTLLLKEAQKSTHRNGRRAVPENETNTIRRQRLHQPV</sequence>
<name>A0AAV7VVU2_PLEWA</name>
<dbReference type="EMBL" id="JANPWB010000002">
    <property type="protein sequence ID" value="KAJ1205788.1"/>
    <property type="molecule type" value="Genomic_DNA"/>
</dbReference>